<comment type="similarity">
    <text evidence="5">Belongs to the NtaA/SnaA/DszA monooxygenase family.</text>
</comment>
<feature type="domain" description="Luciferase-like" evidence="7">
    <location>
        <begin position="30"/>
        <end position="387"/>
    </location>
</feature>
<dbReference type="Pfam" id="PF00296">
    <property type="entry name" value="Bac_luciferase"/>
    <property type="match status" value="1"/>
</dbReference>
<dbReference type="InterPro" id="IPR051260">
    <property type="entry name" value="Diverse_substr_monoxygenases"/>
</dbReference>
<keyword evidence="3 8" id="KW-0560">Oxidoreductase</keyword>
<feature type="binding site" evidence="6">
    <location>
        <position position="223"/>
    </location>
    <ligand>
        <name>FMN</name>
        <dbReference type="ChEBI" id="CHEBI:58210"/>
    </ligand>
</feature>
<dbReference type="PANTHER" id="PTHR30011">
    <property type="entry name" value="ALKANESULFONATE MONOOXYGENASE-RELATED"/>
    <property type="match status" value="1"/>
</dbReference>
<name>A0A938YBH3_9ACTN</name>
<dbReference type="EC" id="1.14.-.-" evidence="8"/>
<gene>
    <name evidence="8" type="ORF">JL106_19390</name>
</gene>
<dbReference type="EMBL" id="JAERWK010000027">
    <property type="protein sequence ID" value="MBM9469456.1"/>
    <property type="molecule type" value="Genomic_DNA"/>
</dbReference>
<dbReference type="Gene3D" id="3.20.20.30">
    <property type="entry name" value="Luciferase-like domain"/>
    <property type="match status" value="1"/>
</dbReference>
<evidence type="ECO:0000259" key="7">
    <source>
        <dbReference type="Pfam" id="PF00296"/>
    </source>
</evidence>
<evidence type="ECO:0000256" key="2">
    <source>
        <dbReference type="ARBA" id="ARBA00022643"/>
    </source>
</evidence>
<feature type="binding site" evidence="6">
    <location>
        <position position="148"/>
    </location>
    <ligand>
        <name>FMN</name>
        <dbReference type="ChEBI" id="CHEBI:58210"/>
    </ligand>
</feature>
<dbReference type="PIRSF" id="PIRSF000337">
    <property type="entry name" value="NTA_MOA"/>
    <property type="match status" value="1"/>
</dbReference>
<feature type="binding site" evidence="6">
    <location>
        <position position="54"/>
    </location>
    <ligand>
        <name>FMN</name>
        <dbReference type="ChEBI" id="CHEBI:58210"/>
    </ligand>
</feature>
<keyword evidence="2 6" id="KW-0288">FMN</keyword>
<evidence type="ECO:0000256" key="4">
    <source>
        <dbReference type="ARBA" id="ARBA00023033"/>
    </source>
</evidence>
<protein>
    <submittedName>
        <fullName evidence="8">NtaA/DmoA family FMN-dependent monooxygenase</fullName>
        <ecNumber evidence="8">1.14.-.-</ecNumber>
    </submittedName>
</protein>
<dbReference type="NCBIfam" id="TIGR03860">
    <property type="entry name" value="FMN_nitrolo"/>
    <property type="match status" value="1"/>
</dbReference>
<dbReference type="InterPro" id="IPR036661">
    <property type="entry name" value="Luciferase-like_sf"/>
</dbReference>
<sequence>MFHMGWFLGYGFGVYGWGGQWSGNASRDVANPELFIGMGQALENAGFDYMMLEDSSVLPDIYQGSFRHSARTGVIRMDPIPMIPLIARATRHIGVIGTIATPFYPPFLAARLFTTLDHLTGGRVGINLVTASPHAAAQNYGHEEHFEHDERYAMADEWMQAVSALWETWEEDALQLDEQAGVFADHTKIHRADFHGKYYKTRGPLNTVPGPQRRPVVCQAGGSPAGRELAAAHADTIVAAVVGVEAMKEFRDDMSRRLIAHGRKPQDAKVLFLVNPVLADTEEDARAKQERAMTARQNNLEGALAGLSYLSGKDFSQFDPDAPFPDLTGKVNGHQSSMKDYQNAAAGGKTLREVALGRQVVESIPLVGTPASVAAQMGEAMEHAGGDGFLIGTPPTRKSIAEIADGLAPELRRRGLIRSGYSYDRFRDNLLEF</sequence>
<evidence type="ECO:0000256" key="6">
    <source>
        <dbReference type="PIRSR" id="PIRSR000337-1"/>
    </source>
</evidence>
<dbReference type="GO" id="GO:0004497">
    <property type="term" value="F:monooxygenase activity"/>
    <property type="evidence" value="ECO:0007669"/>
    <property type="project" value="UniProtKB-KW"/>
</dbReference>
<dbReference type="RefSeq" id="WP_205262420.1">
    <property type="nucleotide sequence ID" value="NZ_JAERWK010000027.1"/>
</dbReference>
<dbReference type="InterPro" id="IPR011251">
    <property type="entry name" value="Luciferase-like_dom"/>
</dbReference>
<dbReference type="SUPFAM" id="SSF51679">
    <property type="entry name" value="Bacterial luciferase-like"/>
    <property type="match status" value="1"/>
</dbReference>
<evidence type="ECO:0000256" key="1">
    <source>
        <dbReference type="ARBA" id="ARBA00022630"/>
    </source>
</evidence>
<dbReference type="AlphaFoldDB" id="A0A938YBH3"/>
<dbReference type="PANTHER" id="PTHR30011:SF16">
    <property type="entry name" value="C2H2 FINGER DOMAIN TRANSCRIPTION FACTOR (EUROFUNG)-RELATED"/>
    <property type="match status" value="1"/>
</dbReference>
<evidence type="ECO:0000313" key="8">
    <source>
        <dbReference type="EMBL" id="MBM9469456.1"/>
    </source>
</evidence>
<dbReference type="InterPro" id="IPR016215">
    <property type="entry name" value="NTA_MOA"/>
</dbReference>
<comment type="caution">
    <text evidence="8">The sequence shown here is derived from an EMBL/GenBank/DDBJ whole genome shotgun (WGS) entry which is preliminary data.</text>
</comment>
<evidence type="ECO:0000256" key="5">
    <source>
        <dbReference type="ARBA" id="ARBA00033748"/>
    </source>
</evidence>
<evidence type="ECO:0000256" key="3">
    <source>
        <dbReference type="ARBA" id="ARBA00023002"/>
    </source>
</evidence>
<keyword evidence="4 8" id="KW-0503">Monooxygenase</keyword>
<dbReference type="Proteomes" id="UP000663792">
    <property type="component" value="Unassembled WGS sequence"/>
</dbReference>
<proteinExistence type="inferred from homology"/>
<keyword evidence="9" id="KW-1185">Reference proteome</keyword>
<accession>A0A938YBH3</accession>
<dbReference type="GO" id="GO:0016705">
    <property type="term" value="F:oxidoreductase activity, acting on paired donors, with incorporation or reduction of molecular oxygen"/>
    <property type="evidence" value="ECO:0007669"/>
    <property type="project" value="InterPro"/>
</dbReference>
<keyword evidence="1 6" id="KW-0285">Flavoprotein</keyword>
<evidence type="ECO:0000313" key="9">
    <source>
        <dbReference type="Proteomes" id="UP000663792"/>
    </source>
</evidence>
<reference evidence="8" key="1">
    <citation type="submission" date="2021-01" db="EMBL/GenBank/DDBJ databases">
        <title>YIM 132084 draft genome.</title>
        <authorList>
            <person name="An D."/>
        </authorList>
    </citation>
    <scope>NUCLEOTIDE SEQUENCE</scope>
    <source>
        <strain evidence="8">YIM 132084</strain>
    </source>
</reference>
<feature type="binding site" evidence="6">
    <location>
        <position position="98"/>
    </location>
    <ligand>
        <name>FMN</name>
        <dbReference type="ChEBI" id="CHEBI:58210"/>
    </ligand>
</feature>
<feature type="binding site" evidence="6">
    <location>
        <position position="152"/>
    </location>
    <ligand>
        <name>FMN</name>
        <dbReference type="ChEBI" id="CHEBI:58210"/>
    </ligand>
</feature>
<organism evidence="8 9">
    <name type="scientific">Nakamurella leprariae</name>
    <dbReference type="NCBI Taxonomy" id="2803911"/>
    <lineage>
        <taxon>Bacteria</taxon>
        <taxon>Bacillati</taxon>
        <taxon>Actinomycetota</taxon>
        <taxon>Actinomycetes</taxon>
        <taxon>Nakamurellales</taxon>
        <taxon>Nakamurellaceae</taxon>
        <taxon>Nakamurella</taxon>
    </lineage>
</organism>